<feature type="domain" description="Dynamin N-terminal" evidence="7">
    <location>
        <begin position="92"/>
        <end position="238"/>
    </location>
</feature>
<dbReference type="STRING" id="46731.A0A3M6TTX4"/>
<evidence type="ECO:0000256" key="3">
    <source>
        <dbReference type="ARBA" id="ARBA00022801"/>
    </source>
</evidence>
<reference evidence="8 9" key="1">
    <citation type="journal article" date="2018" name="Sci. Rep.">
        <title>Comparative analysis of the Pocillopora damicornis genome highlights role of immune system in coral evolution.</title>
        <authorList>
            <person name="Cunning R."/>
            <person name="Bay R.A."/>
            <person name="Gillette P."/>
            <person name="Baker A.C."/>
            <person name="Traylor-Knowles N."/>
        </authorList>
    </citation>
    <scope>NUCLEOTIDE SEQUENCE [LARGE SCALE GENOMIC DNA]</scope>
    <source>
        <strain evidence="8">RSMAS</strain>
        <tissue evidence="8">Whole animal</tissue>
    </source>
</reference>
<dbReference type="EMBL" id="RCHS01002933">
    <property type="protein sequence ID" value="RMX44877.1"/>
    <property type="molecule type" value="Genomic_DNA"/>
</dbReference>
<sequence length="391" mass="44647">MATAASAVSTSKKKWDGFKETAKKINELRDNIESLTKVMEEVKKVCDQFYKEYKNKIPSQPEEIKRFHDNLEKIVDELKGELEKAVSEDVTIVFVGRTSSGKSSLINALLQDSRLPVDKIQTTMCKIQVRPTADEEWSIVKVGCQEPLTDHKSAEAVKGLLSKMSGKSETAEREKLRIDSRSVIQVNWPRQLCNLPENIILIDTPGFKENYDGDIVVFDSCKEAEILVAVMDFMSPSMKDVRKCIRYFIIAPDLLNKMKFKLKFGVFTKWDKNLQDEKEEEKIKTTVKAGKRQQIRNVYKGYFQEFVNDECPVYFVDAKHFSKAKDTPQGFDGREDFLRFERDLAKGAGSVKAQKGVALIEHAKALASEHENIFNSVQRIFEERGIPVKIV</sequence>
<dbReference type="OrthoDB" id="5976778at2759"/>
<dbReference type="Pfam" id="PF00350">
    <property type="entry name" value="Dynamin_N"/>
    <property type="match status" value="1"/>
</dbReference>
<proteinExistence type="predicted"/>
<evidence type="ECO:0000313" key="8">
    <source>
        <dbReference type="EMBL" id="RMX44877.1"/>
    </source>
</evidence>
<evidence type="ECO:0000256" key="4">
    <source>
        <dbReference type="ARBA" id="ARBA00023134"/>
    </source>
</evidence>
<dbReference type="Gene3D" id="3.40.50.300">
    <property type="entry name" value="P-loop containing nucleotide triphosphate hydrolases"/>
    <property type="match status" value="1"/>
</dbReference>
<evidence type="ECO:0000313" key="9">
    <source>
        <dbReference type="Proteomes" id="UP000275408"/>
    </source>
</evidence>
<evidence type="ECO:0000256" key="2">
    <source>
        <dbReference type="ARBA" id="ARBA00022741"/>
    </source>
</evidence>
<evidence type="ECO:0000256" key="1">
    <source>
        <dbReference type="ARBA" id="ARBA00004370"/>
    </source>
</evidence>
<dbReference type="GO" id="GO:0005525">
    <property type="term" value="F:GTP binding"/>
    <property type="evidence" value="ECO:0007669"/>
    <property type="project" value="UniProtKB-KW"/>
</dbReference>
<comment type="subcellular location">
    <subcellularLocation>
        <location evidence="1">Membrane</location>
    </subcellularLocation>
</comment>
<dbReference type="Proteomes" id="UP000275408">
    <property type="component" value="Unassembled WGS sequence"/>
</dbReference>
<organism evidence="8 9">
    <name type="scientific">Pocillopora damicornis</name>
    <name type="common">Cauliflower coral</name>
    <name type="synonym">Millepora damicornis</name>
    <dbReference type="NCBI Taxonomy" id="46731"/>
    <lineage>
        <taxon>Eukaryota</taxon>
        <taxon>Metazoa</taxon>
        <taxon>Cnidaria</taxon>
        <taxon>Anthozoa</taxon>
        <taxon>Hexacorallia</taxon>
        <taxon>Scleractinia</taxon>
        <taxon>Astrocoeniina</taxon>
        <taxon>Pocilloporidae</taxon>
        <taxon>Pocillopora</taxon>
    </lineage>
</organism>
<dbReference type="GO" id="GO:0051646">
    <property type="term" value="P:mitochondrion localization"/>
    <property type="evidence" value="ECO:0007669"/>
    <property type="project" value="TreeGrafter"/>
</dbReference>
<feature type="coiled-coil region" evidence="6">
    <location>
        <begin position="18"/>
        <end position="88"/>
    </location>
</feature>
<dbReference type="InterPro" id="IPR045063">
    <property type="entry name" value="Dynamin_N"/>
</dbReference>
<keyword evidence="6" id="KW-0175">Coiled coil</keyword>
<dbReference type="PANTHER" id="PTHR10465:SF3">
    <property type="entry name" value="TRANSMEMBRANE GTPASE MARF-RELATED"/>
    <property type="match status" value="1"/>
</dbReference>
<gene>
    <name evidence="8" type="ORF">pdam_00020001</name>
</gene>
<evidence type="ECO:0000259" key="7">
    <source>
        <dbReference type="Pfam" id="PF00350"/>
    </source>
</evidence>
<dbReference type="InterPro" id="IPR027417">
    <property type="entry name" value="P-loop_NTPase"/>
</dbReference>
<accession>A0A3M6TTX4</accession>
<name>A0A3M6TTX4_POCDA</name>
<dbReference type="GO" id="GO:0003924">
    <property type="term" value="F:GTPase activity"/>
    <property type="evidence" value="ECO:0007669"/>
    <property type="project" value="InterPro"/>
</dbReference>
<dbReference type="PANTHER" id="PTHR10465">
    <property type="entry name" value="TRANSMEMBRANE GTPASE FZO1"/>
    <property type="match status" value="1"/>
</dbReference>
<dbReference type="InterPro" id="IPR027094">
    <property type="entry name" value="Mitofusin_fam"/>
</dbReference>
<dbReference type="GO" id="GO:0008053">
    <property type="term" value="P:mitochondrial fusion"/>
    <property type="evidence" value="ECO:0007669"/>
    <property type="project" value="TreeGrafter"/>
</dbReference>
<dbReference type="GO" id="GO:0005741">
    <property type="term" value="C:mitochondrial outer membrane"/>
    <property type="evidence" value="ECO:0007669"/>
    <property type="project" value="TreeGrafter"/>
</dbReference>
<dbReference type="SUPFAM" id="SSF52540">
    <property type="entry name" value="P-loop containing nucleoside triphosphate hydrolases"/>
    <property type="match status" value="1"/>
</dbReference>
<keyword evidence="5" id="KW-0472">Membrane</keyword>
<keyword evidence="4" id="KW-0342">GTP-binding</keyword>
<dbReference type="AlphaFoldDB" id="A0A3M6TTX4"/>
<keyword evidence="2" id="KW-0547">Nucleotide-binding</keyword>
<evidence type="ECO:0000256" key="6">
    <source>
        <dbReference type="SAM" id="Coils"/>
    </source>
</evidence>
<comment type="caution">
    <text evidence="8">The sequence shown here is derived from an EMBL/GenBank/DDBJ whole genome shotgun (WGS) entry which is preliminary data.</text>
</comment>
<protein>
    <recommendedName>
        <fullName evidence="7">Dynamin N-terminal domain-containing protein</fullName>
    </recommendedName>
</protein>
<keyword evidence="9" id="KW-1185">Reference proteome</keyword>
<evidence type="ECO:0000256" key="5">
    <source>
        <dbReference type="ARBA" id="ARBA00023136"/>
    </source>
</evidence>
<keyword evidence="3" id="KW-0378">Hydrolase</keyword>